<comment type="similarity">
    <text evidence="3">Belongs to the class-II aminoacyl-tRNA synthetase family. Phe-tRNA synthetase alpha subunit type 2 subfamily.</text>
</comment>
<dbReference type="InterPro" id="IPR002319">
    <property type="entry name" value="Phenylalanyl-tRNA_Synthase"/>
</dbReference>
<evidence type="ECO:0000256" key="13">
    <source>
        <dbReference type="ARBA" id="ARBA00022917"/>
    </source>
</evidence>
<evidence type="ECO:0000256" key="5">
    <source>
        <dbReference type="ARBA" id="ARBA00012814"/>
    </source>
</evidence>
<dbReference type="FunCoup" id="A0A1Y1UCY6">
    <property type="interactions" value="720"/>
</dbReference>
<dbReference type="OrthoDB" id="238316at2759"/>
<dbReference type="EC" id="6.1.1.20" evidence="5"/>
<keyword evidence="14" id="KW-0030">Aminoacyl-tRNA synthetase</keyword>
<dbReference type="Gene3D" id="3.30.930.10">
    <property type="entry name" value="Bira Bifunctional Protein, Domain 2"/>
    <property type="match status" value="1"/>
</dbReference>
<keyword evidence="13" id="KW-0648">Protein biosynthesis</keyword>
<evidence type="ECO:0000256" key="9">
    <source>
        <dbReference type="ARBA" id="ARBA00022723"/>
    </source>
</evidence>
<evidence type="ECO:0000313" key="18">
    <source>
        <dbReference type="EMBL" id="ORX35893.1"/>
    </source>
</evidence>
<keyword evidence="10" id="KW-0547">Nucleotide-binding</keyword>
<dbReference type="InterPro" id="IPR045864">
    <property type="entry name" value="aa-tRNA-synth_II/BPL/LPL"/>
</dbReference>
<dbReference type="SUPFAM" id="SSF55681">
    <property type="entry name" value="Class II aaRS and biotin synthetases"/>
    <property type="match status" value="1"/>
</dbReference>
<comment type="catalytic activity">
    <reaction evidence="16">
        <text>tRNA(Phe) + L-phenylalanine + ATP = L-phenylalanyl-tRNA(Phe) + AMP + diphosphate + H(+)</text>
        <dbReference type="Rhea" id="RHEA:19413"/>
        <dbReference type="Rhea" id="RHEA-COMP:9668"/>
        <dbReference type="Rhea" id="RHEA-COMP:9699"/>
        <dbReference type="ChEBI" id="CHEBI:15378"/>
        <dbReference type="ChEBI" id="CHEBI:30616"/>
        <dbReference type="ChEBI" id="CHEBI:33019"/>
        <dbReference type="ChEBI" id="CHEBI:58095"/>
        <dbReference type="ChEBI" id="CHEBI:78442"/>
        <dbReference type="ChEBI" id="CHEBI:78531"/>
        <dbReference type="ChEBI" id="CHEBI:456215"/>
        <dbReference type="EC" id="6.1.1.20"/>
    </reaction>
</comment>
<dbReference type="GO" id="GO:0000049">
    <property type="term" value="F:tRNA binding"/>
    <property type="evidence" value="ECO:0007669"/>
    <property type="project" value="InterPro"/>
</dbReference>
<evidence type="ECO:0000256" key="15">
    <source>
        <dbReference type="ARBA" id="ARBA00030612"/>
    </source>
</evidence>
<dbReference type="PANTHER" id="PTHR11538">
    <property type="entry name" value="PHENYLALANYL-TRNA SYNTHETASE"/>
    <property type="match status" value="1"/>
</dbReference>
<dbReference type="NCBIfam" id="TIGR00468">
    <property type="entry name" value="pheS"/>
    <property type="match status" value="1"/>
</dbReference>
<dbReference type="STRING" id="4999.A0A1Y1UCY6"/>
<evidence type="ECO:0000256" key="10">
    <source>
        <dbReference type="ARBA" id="ARBA00022741"/>
    </source>
</evidence>
<dbReference type="Gene3D" id="3.30.1370.240">
    <property type="match status" value="1"/>
</dbReference>
<keyword evidence="11" id="KW-0067">ATP-binding</keyword>
<feature type="domain" description="Aminoacyl-transfer RNA synthetases class-II family profile" evidence="17">
    <location>
        <begin position="284"/>
        <end position="547"/>
    </location>
</feature>
<evidence type="ECO:0000256" key="6">
    <source>
        <dbReference type="ARBA" id="ARBA00015409"/>
    </source>
</evidence>
<dbReference type="NCBIfam" id="NF003210">
    <property type="entry name" value="PRK04172.1"/>
    <property type="match status" value="1"/>
</dbReference>
<dbReference type="EMBL" id="NBSH01000009">
    <property type="protein sequence ID" value="ORX35893.1"/>
    <property type="molecule type" value="Genomic_DNA"/>
</dbReference>
<evidence type="ECO:0000256" key="8">
    <source>
        <dbReference type="ARBA" id="ARBA00022598"/>
    </source>
</evidence>
<dbReference type="Gene3D" id="1.10.10.2330">
    <property type="match status" value="1"/>
</dbReference>
<dbReference type="FunFam" id="1.10.10.2330:FF:000002">
    <property type="entry name" value="Phenylalanyl-tRNA synthetase alpha chain"/>
    <property type="match status" value="1"/>
</dbReference>
<evidence type="ECO:0000256" key="2">
    <source>
        <dbReference type="ARBA" id="ARBA00004496"/>
    </source>
</evidence>
<protein>
    <recommendedName>
        <fullName evidence="6">Phenylalanine--tRNA ligase alpha subunit</fullName>
        <ecNumber evidence="5">6.1.1.20</ecNumber>
    </recommendedName>
    <alternativeName>
        <fullName evidence="15">Phenylalanyl-tRNA synthetase alpha subunit</fullName>
    </alternativeName>
</protein>
<dbReference type="GO" id="GO:0006432">
    <property type="term" value="P:phenylalanyl-tRNA aminoacylation"/>
    <property type="evidence" value="ECO:0007669"/>
    <property type="project" value="InterPro"/>
</dbReference>
<dbReference type="InterPro" id="IPR040725">
    <property type="entry name" value="PheRS_DBD3"/>
</dbReference>
<dbReference type="GO" id="GO:0005524">
    <property type="term" value="F:ATP binding"/>
    <property type="evidence" value="ECO:0007669"/>
    <property type="project" value="UniProtKB-KW"/>
</dbReference>
<dbReference type="Proteomes" id="UP000193218">
    <property type="component" value="Unassembled WGS sequence"/>
</dbReference>
<dbReference type="RefSeq" id="XP_021870022.1">
    <property type="nucleotide sequence ID" value="XM_022016209.1"/>
</dbReference>
<dbReference type="GO" id="GO:0046872">
    <property type="term" value="F:metal ion binding"/>
    <property type="evidence" value="ECO:0007669"/>
    <property type="project" value="UniProtKB-KW"/>
</dbReference>
<accession>A0A1Y1UCY6</accession>
<gene>
    <name evidence="18" type="ORF">BD324DRAFT_629407</name>
</gene>
<dbReference type="Gene3D" id="1.10.10.2320">
    <property type="match status" value="1"/>
</dbReference>
<dbReference type="CDD" id="cd00496">
    <property type="entry name" value="PheRS_alpha_core"/>
    <property type="match status" value="1"/>
</dbReference>
<name>A0A1Y1UCY6_9TREE</name>
<evidence type="ECO:0000256" key="11">
    <source>
        <dbReference type="ARBA" id="ARBA00022840"/>
    </source>
</evidence>
<keyword evidence="9" id="KW-0479">Metal-binding</keyword>
<dbReference type="InParanoid" id="A0A1Y1UCY6"/>
<dbReference type="Pfam" id="PF18553">
    <property type="entry name" value="PheRS_DBD3"/>
    <property type="match status" value="1"/>
</dbReference>
<dbReference type="PROSITE" id="PS50862">
    <property type="entry name" value="AA_TRNA_LIGASE_II"/>
    <property type="match status" value="1"/>
</dbReference>
<comment type="subunit">
    <text evidence="4">Tetramer of two alpha and two beta subunits.</text>
</comment>
<proteinExistence type="inferred from homology"/>
<comment type="caution">
    <text evidence="18">The sequence shown here is derived from an EMBL/GenBank/DDBJ whole genome shotgun (WGS) entry which is preliminary data.</text>
</comment>
<dbReference type="GO" id="GO:0004826">
    <property type="term" value="F:phenylalanine-tRNA ligase activity"/>
    <property type="evidence" value="ECO:0007669"/>
    <property type="project" value="UniProtKB-EC"/>
</dbReference>
<comment type="cofactor">
    <cofactor evidence="1">
        <name>Mg(2+)</name>
        <dbReference type="ChEBI" id="CHEBI:18420"/>
    </cofactor>
</comment>
<evidence type="ECO:0000256" key="12">
    <source>
        <dbReference type="ARBA" id="ARBA00022842"/>
    </source>
</evidence>
<dbReference type="GO" id="GO:0005829">
    <property type="term" value="C:cytosol"/>
    <property type="evidence" value="ECO:0007669"/>
    <property type="project" value="TreeGrafter"/>
</dbReference>
<sequence length="556" mass="62122">MFERSSSISKSRALSTITVSRISDRSSGFFGSQISTAFFIRNPAMTTATLPSADNLQATILQTLDKHAEIPDTREIECGGVRMAGSDEQNLVRGVLGSLASKEMIEYSQITTTSFETTPEGSGIAASGSHEYRVWAALPAKGQGEPVGVPELKKLVGDEAAKVGQGKAFKNKWIAKEGSGFVRAIESPVDETADQLRTIQTSGNLEDQSVVKDLQKRKLIQPRKHIHYSVKKGPNFATEVKELETDLTVEMLQSGAWKDASFKLYNFAAAGQPTEGGALHPLLKVREEFRNIFFEMGFTEMPTNQFVESCFWNFDAMFVPQQHPAREVQDTFYIKDPPQALEPERQYYERVRNVHEIGGYGSIGYRAPFSDTESQKLVLRTHTTSVSTAMLAKIANQPGGFKPAKMFSIDRVFRNETADATHLAEFHQVEGVVADYNITLGDLIGFMQEFYAKTGNHKLRFKPAYNPYTEPSMEVFSWHEGHKKWIEIANSGMFRPEMLEPMGLPKGVRVLGWGMSLERPTMIKYKIQDIRTLVGHKTDLAQVKVRPAVRLEKGDD</sequence>
<keyword evidence="19" id="KW-1185">Reference proteome</keyword>
<dbReference type="FunFam" id="3.30.930.10:FF:000028">
    <property type="entry name" value="Phenylalanyl-tRNA synthetase alpha chain"/>
    <property type="match status" value="1"/>
</dbReference>
<reference evidence="18 19" key="1">
    <citation type="submission" date="2017-03" db="EMBL/GenBank/DDBJ databases">
        <title>Widespread Adenine N6-methylation of Active Genes in Fungi.</title>
        <authorList>
            <consortium name="DOE Joint Genome Institute"/>
            <person name="Mondo S.J."/>
            <person name="Dannebaum R.O."/>
            <person name="Kuo R.C."/>
            <person name="Louie K.B."/>
            <person name="Bewick A.J."/>
            <person name="Labutti K."/>
            <person name="Haridas S."/>
            <person name="Kuo A."/>
            <person name="Salamov A."/>
            <person name="Ahrendt S.R."/>
            <person name="Lau R."/>
            <person name="Bowen B.P."/>
            <person name="Lipzen A."/>
            <person name="Sullivan W."/>
            <person name="Andreopoulos W.B."/>
            <person name="Clum A."/>
            <person name="Lindquist E."/>
            <person name="Daum C."/>
            <person name="Northen T.R."/>
            <person name="Ramamoorthy G."/>
            <person name="Schmitz R.J."/>
            <person name="Gryganskyi A."/>
            <person name="Culley D."/>
            <person name="Magnuson J."/>
            <person name="James T.Y."/>
            <person name="O'Malley M.A."/>
            <person name="Stajich J.E."/>
            <person name="Spatafora J.W."/>
            <person name="Visel A."/>
            <person name="Grigoriev I.V."/>
        </authorList>
    </citation>
    <scope>NUCLEOTIDE SEQUENCE [LARGE SCALE GENOMIC DNA]</scope>
    <source>
        <strain evidence="18 19">NRRL Y-17943</strain>
    </source>
</reference>
<evidence type="ECO:0000259" key="17">
    <source>
        <dbReference type="PROSITE" id="PS50862"/>
    </source>
</evidence>
<dbReference type="InterPro" id="IPR004529">
    <property type="entry name" value="Phe-tRNA-synth_IIc_asu"/>
</dbReference>
<evidence type="ECO:0000256" key="4">
    <source>
        <dbReference type="ARBA" id="ARBA00011209"/>
    </source>
</evidence>
<evidence type="ECO:0000256" key="16">
    <source>
        <dbReference type="ARBA" id="ARBA00049255"/>
    </source>
</evidence>
<comment type="subcellular location">
    <subcellularLocation>
        <location evidence="2">Cytoplasm</location>
    </subcellularLocation>
</comment>
<keyword evidence="12" id="KW-0460">Magnesium</keyword>
<evidence type="ECO:0000256" key="7">
    <source>
        <dbReference type="ARBA" id="ARBA00022490"/>
    </source>
</evidence>
<evidence type="ECO:0000313" key="19">
    <source>
        <dbReference type="Proteomes" id="UP000193218"/>
    </source>
</evidence>
<organism evidence="18 19">
    <name type="scientific">Kockovaella imperatae</name>
    <dbReference type="NCBI Taxonomy" id="4999"/>
    <lineage>
        <taxon>Eukaryota</taxon>
        <taxon>Fungi</taxon>
        <taxon>Dikarya</taxon>
        <taxon>Basidiomycota</taxon>
        <taxon>Agaricomycotina</taxon>
        <taxon>Tremellomycetes</taxon>
        <taxon>Tremellales</taxon>
        <taxon>Cuniculitremaceae</taxon>
        <taxon>Kockovaella</taxon>
    </lineage>
</organism>
<dbReference type="GO" id="GO:0009328">
    <property type="term" value="C:phenylalanine-tRNA ligase complex"/>
    <property type="evidence" value="ECO:0007669"/>
    <property type="project" value="TreeGrafter"/>
</dbReference>
<keyword evidence="8 18" id="KW-0436">Ligase</keyword>
<evidence type="ECO:0000256" key="3">
    <source>
        <dbReference type="ARBA" id="ARBA00006703"/>
    </source>
</evidence>
<evidence type="ECO:0000256" key="1">
    <source>
        <dbReference type="ARBA" id="ARBA00001946"/>
    </source>
</evidence>
<dbReference type="GeneID" id="33558018"/>
<dbReference type="PANTHER" id="PTHR11538:SF40">
    <property type="entry name" value="PHENYLALANINE--TRNA LIGASE ALPHA SUBUNIT"/>
    <property type="match status" value="1"/>
</dbReference>
<keyword evidence="7" id="KW-0963">Cytoplasm</keyword>
<evidence type="ECO:0000256" key="14">
    <source>
        <dbReference type="ARBA" id="ARBA00023146"/>
    </source>
</evidence>
<dbReference type="Pfam" id="PF01409">
    <property type="entry name" value="tRNA-synt_2d"/>
    <property type="match status" value="1"/>
</dbReference>
<dbReference type="InterPro" id="IPR006195">
    <property type="entry name" value="aa-tRNA-synth_II"/>
</dbReference>
<dbReference type="AlphaFoldDB" id="A0A1Y1UCY6"/>